<dbReference type="AlphaFoldDB" id="A0A1Y2G036"/>
<dbReference type="SUPFAM" id="SSF56399">
    <property type="entry name" value="ADP-ribosylation"/>
    <property type="match status" value="1"/>
</dbReference>
<dbReference type="OrthoDB" id="3335358at2759"/>
<dbReference type="Pfam" id="PF06108">
    <property type="entry name" value="DUF952"/>
    <property type="match status" value="1"/>
</dbReference>
<dbReference type="STRING" id="106004.A0A1Y2G036"/>
<dbReference type="PANTHER" id="PTHR34129:SF1">
    <property type="entry name" value="DUF952 DOMAIN-CONTAINING PROTEIN"/>
    <property type="match status" value="1"/>
</dbReference>
<keyword evidence="2" id="KW-1185">Reference proteome</keyword>
<dbReference type="PANTHER" id="PTHR34129">
    <property type="entry name" value="BLR1139 PROTEIN"/>
    <property type="match status" value="1"/>
</dbReference>
<dbReference type="Gene3D" id="3.20.170.20">
    <property type="entry name" value="Protein of unknown function DUF952"/>
    <property type="match status" value="1"/>
</dbReference>
<proteinExistence type="predicted"/>
<protein>
    <submittedName>
        <fullName evidence="1">Uncharacterized protein</fullName>
    </submittedName>
</protein>
<dbReference type="EMBL" id="MCGR01000007">
    <property type="protein sequence ID" value="ORY89156.1"/>
    <property type="molecule type" value="Genomic_DNA"/>
</dbReference>
<sequence>MTGLLSKLSKGVQQAAGSAPSAYSASNPPAYIYKILPHHTVNPRYALPPVPIPASFEFPVSELDAADGFLHFSTTLQLAGTLNRFFADDKAVTLVKCDYPRLSGFKVVKWEQAGSGGVYPHLYAQLEGENVEDVKELVREERGEGAEKASWDGALEKAEAEGWLV</sequence>
<reference evidence="1 2" key="1">
    <citation type="submission" date="2016-07" db="EMBL/GenBank/DDBJ databases">
        <title>Pervasive Adenine N6-methylation of Active Genes in Fungi.</title>
        <authorList>
            <consortium name="DOE Joint Genome Institute"/>
            <person name="Mondo S.J."/>
            <person name="Dannebaum R.O."/>
            <person name="Kuo R.C."/>
            <person name="Labutti K."/>
            <person name="Haridas S."/>
            <person name="Kuo A."/>
            <person name="Salamov A."/>
            <person name="Ahrendt S.R."/>
            <person name="Lipzen A."/>
            <person name="Sullivan W."/>
            <person name="Andreopoulos W.B."/>
            <person name="Clum A."/>
            <person name="Lindquist E."/>
            <person name="Daum C."/>
            <person name="Ramamoorthy G.K."/>
            <person name="Gryganskyi A."/>
            <person name="Culley D."/>
            <person name="Magnuson J.K."/>
            <person name="James T.Y."/>
            <person name="O'Malley M.A."/>
            <person name="Stajich J.E."/>
            <person name="Spatafora J.W."/>
            <person name="Visel A."/>
            <person name="Grigoriev I.V."/>
        </authorList>
    </citation>
    <scope>NUCLEOTIDE SEQUENCE [LARGE SCALE GENOMIC DNA]</scope>
    <source>
        <strain evidence="1 2">62-1032</strain>
    </source>
</reference>
<evidence type="ECO:0000313" key="2">
    <source>
        <dbReference type="Proteomes" id="UP000193467"/>
    </source>
</evidence>
<name>A0A1Y2G036_9BASI</name>
<dbReference type="InterPro" id="IPR009297">
    <property type="entry name" value="DUF952"/>
</dbReference>
<comment type="caution">
    <text evidence="1">The sequence shown here is derived from an EMBL/GenBank/DDBJ whole genome shotgun (WGS) entry which is preliminary data.</text>
</comment>
<organism evidence="1 2">
    <name type="scientific">Leucosporidium creatinivorum</name>
    <dbReference type="NCBI Taxonomy" id="106004"/>
    <lineage>
        <taxon>Eukaryota</taxon>
        <taxon>Fungi</taxon>
        <taxon>Dikarya</taxon>
        <taxon>Basidiomycota</taxon>
        <taxon>Pucciniomycotina</taxon>
        <taxon>Microbotryomycetes</taxon>
        <taxon>Leucosporidiales</taxon>
        <taxon>Leucosporidium</taxon>
    </lineage>
</organism>
<dbReference type="InParanoid" id="A0A1Y2G036"/>
<gene>
    <name evidence="1" type="ORF">BCR35DRAFT_288461</name>
</gene>
<dbReference type="Proteomes" id="UP000193467">
    <property type="component" value="Unassembled WGS sequence"/>
</dbReference>
<accession>A0A1Y2G036</accession>
<evidence type="ECO:0000313" key="1">
    <source>
        <dbReference type="EMBL" id="ORY89156.1"/>
    </source>
</evidence>